<gene>
    <name evidence="8" type="ORF">G1H10_22020</name>
</gene>
<feature type="region of interest" description="Disordered" evidence="5">
    <location>
        <begin position="184"/>
        <end position="203"/>
    </location>
</feature>
<name>A0A6L9SE02_9ACTN</name>
<evidence type="ECO:0000256" key="1">
    <source>
        <dbReference type="ARBA" id="ARBA00010641"/>
    </source>
</evidence>
<dbReference type="Gene3D" id="1.10.1740.10">
    <property type="match status" value="1"/>
</dbReference>
<dbReference type="EMBL" id="JAAGOA010000017">
    <property type="protein sequence ID" value="NEE02844.1"/>
    <property type="molecule type" value="Genomic_DNA"/>
</dbReference>
<evidence type="ECO:0000259" key="6">
    <source>
        <dbReference type="Pfam" id="PF04542"/>
    </source>
</evidence>
<dbReference type="PANTHER" id="PTHR43133">
    <property type="entry name" value="RNA POLYMERASE ECF-TYPE SIGMA FACTO"/>
    <property type="match status" value="1"/>
</dbReference>
<dbReference type="InterPro" id="IPR013249">
    <property type="entry name" value="RNA_pol_sigma70_r4_t2"/>
</dbReference>
<evidence type="ECO:0000256" key="3">
    <source>
        <dbReference type="ARBA" id="ARBA00023082"/>
    </source>
</evidence>
<dbReference type="GO" id="GO:0016987">
    <property type="term" value="F:sigma factor activity"/>
    <property type="evidence" value="ECO:0007669"/>
    <property type="project" value="UniProtKB-KW"/>
</dbReference>
<dbReference type="AlphaFoldDB" id="A0A6L9SE02"/>
<comment type="similarity">
    <text evidence="1">Belongs to the sigma-70 factor family. ECF subfamily.</text>
</comment>
<organism evidence="8 9">
    <name type="scientific">Phytoactinopolyspora halotolerans</name>
    <dbReference type="NCBI Taxonomy" id="1981512"/>
    <lineage>
        <taxon>Bacteria</taxon>
        <taxon>Bacillati</taxon>
        <taxon>Actinomycetota</taxon>
        <taxon>Actinomycetes</taxon>
        <taxon>Jiangellales</taxon>
        <taxon>Jiangellaceae</taxon>
        <taxon>Phytoactinopolyspora</taxon>
    </lineage>
</organism>
<dbReference type="InterPro" id="IPR013324">
    <property type="entry name" value="RNA_pol_sigma_r3/r4-like"/>
</dbReference>
<sequence length="203" mass="22905">MREECPEPSDVELWDRAAGGDADAFGLLFDRHATAVYNFCFRRIGSWIAAEDLTSVVFMQAWRRRKDVKPHGDDLLPWLLAVADKVVGNAYRSRRRHRALLAKLAEEPPTHDHAEDVAARVDDERAMRRILEALARLPKKEREVVELCVLGELTYADAATALGIPIGTVRSRLSHARKRLREFHDPQSGMATTPVPKTTEVES</sequence>
<evidence type="ECO:0000313" key="8">
    <source>
        <dbReference type="EMBL" id="NEE02844.1"/>
    </source>
</evidence>
<reference evidence="8 9" key="1">
    <citation type="submission" date="2020-02" db="EMBL/GenBank/DDBJ databases">
        <authorList>
            <person name="Li X.-J."/>
            <person name="Han X.-M."/>
        </authorList>
    </citation>
    <scope>NUCLEOTIDE SEQUENCE [LARGE SCALE GENOMIC DNA]</scope>
    <source>
        <strain evidence="8 9">CCTCC AB 2017055</strain>
    </source>
</reference>
<dbReference type="CDD" id="cd06171">
    <property type="entry name" value="Sigma70_r4"/>
    <property type="match status" value="1"/>
</dbReference>
<dbReference type="Proteomes" id="UP000475214">
    <property type="component" value="Unassembled WGS sequence"/>
</dbReference>
<dbReference type="InterPro" id="IPR007627">
    <property type="entry name" value="RNA_pol_sigma70_r2"/>
</dbReference>
<protein>
    <submittedName>
        <fullName evidence="8">RNA polymerase sigma factor</fullName>
    </submittedName>
</protein>
<proteinExistence type="inferred from homology"/>
<dbReference type="NCBIfam" id="TIGR02937">
    <property type="entry name" value="sigma70-ECF"/>
    <property type="match status" value="1"/>
</dbReference>
<dbReference type="GO" id="GO:0003677">
    <property type="term" value="F:DNA binding"/>
    <property type="evidence" value="ECO:0007669"/>
    <property type="project" value="InterPro"/>
</dbReference>
<dbReference type="GO" id="GO:0006352">
    <property type="term" value="P:DNA-templated transcription initiation"/>
    <property type="evidence" value="ECO:0007669"/>
    <property type="project" value="InterPro"/>
</dbReference>
<accession>A0A6L9SE02</accession>
<evidence type="ECO:0000259" key="7">
    <source>
        <dbReference type="Pfam" id="PF08281"/>
    </source>
</evidence>
<feature type="domain" description="RNA polymerase sigma factor 70 region 4 type 2" evidence="7">
    <location>
        <begin position="128"/>
        <end position="180"/>
    </location>
</feature>
<evidence type="ECO:0000256" key="2">
    <source>
        <dbReference type="ARBA" id="ARBA00023015"/>
    </source>
</evidence>
<dbReference type="SUPFAM" id="SSF88659">
    <property type="entry name" value="Sigma3 and sigma4 domains of RNA polymerase sigma factors"/>
    <property type="match status" value="1"/>
</dbReference>
<keyword evidence="9" id="KW-1185">Reference proteome</keyword>
<comment type="caution">
    <text evidence="8">The sequence shown here is derived from an EMBL/GenBank/DDBJ whole genome shotgun (WGS) entry which is preliminary data.</text>
</comment>
<keyword evidence="2" id="KW-0805">Transcription regulation</keyword>
<dbReference type="InterPro" id="IPR039425">
    <property type="entry name" value="RNA_pol_sigma-70-like"/>
</dbReference>
<keyword evidence="4" id="KW-0804">Transcription</keyword>
<dbReference type="RefSeq" id="WP_163741787.1">
    <property type="nucleotide sequence ID" value="NZ_JAAGOA010000017.1"/>
</dbReference>
<dbReference type="InterPro" id="IPR014284">
    <property type="entry name" value="RNA_pol_sigma-70_dom"/>
</dbReference>
<evidence type="ECO:0000313" key="9">
    <source>
        <dbReference type="Proteomes" id="UP000475214"/>
    </source>
</evidence>
<evidence type="ECO:0000256" key="4">
    <source>
        <dbReference type="ARBA" id="ARBA00023163"/>
    </source>
</evidence>
<feature type="domain" description="RNA polymerase sigma-70 region 2" evidence="6">
    <location>
        <begin position="28"/>
        <end position="96"/>
    </location>
</feature>
<evidence type="ECO:0000256" key="5">
    <source>
        <dbReference type="SAM" id="MobiDB-lite"/>
    </source>
</evidence>
<dbReference type="PANTHER" id="PTHR43133:SF25">
    <property type="entry name" value="RNA POLYMERASE SIGMA FACTOR RFAY-RELATED"/>
    <property type="match status" value="1"/>
</dbReference>
<dbReference type="InterPro" id="IPR036388">
    <property type="entry name" value="WH-like_DNA-bd_sf"/>
</dbReference>
<dbReference type="Pfam" id="PF04542">
    <property type="entry name" value="Sigma70_r2"/>
    <property type="match status" value="1"/>
</dbReference>
<dbReference type="Pfam" id="PF08281">
    <property type="entry name" value="Sigma70_r4_2"/>
    <property type="match status" value="1"/>
</dbReference>
<dbReference type="SUPFAM" id="SSF88946">
    <property type="entry name" value="Sigma2 domain of RNA polymerase sigma factors"/>
    <property type="match status" value="1"/>
</dbReference>
<dbReference type="Gene3D" id="1.10.10.10">
    <property type="entry name" value="Winged helix-like DNA-binding domain superfamily/Winged helix DNA-binding domain"/>
    <property type="match status" value="1"/>
</dbReference>
<keyword evidence="3" id="KW-0731">Sigma factor</keyword>
<dbReference type="InterPro" id="IPR013325">
    <property type="entry name" value="RNA_pol_sigma_r2"/>
</dbReference>